<evidence type="ECO:0000313" key="2">
    <source>
        <dbReference type="EMBL" id="VVN76632.1"/>
    </source>
</evidence>
<protein>
    <recommendedName>
        <fullName evidence="1">Dermonecrotic toxin N-terminal domain-containing protein</fullName>
    </recommendedName>
</protein>
<dbReference type="InterPro" id="IPR046673">
    <property type="entry name" value="ToxA_N"/>
</dbReference>
<accession>A0A5E7ABF0</accession>
<dbReference type="Proteomes" id="UP000325375">
    <property type="component" value="Unassembled WGS sequence"/>
</dbReference>
<dbReference type="Pfam" id="PF20178">
    <property type="entry name" value="ToxA_N"/>
    <property type="match status" value="2"/>
</dbReference>
<organism evidence="2 3">
    <name type="scientific">Pseudomonas fluorescens</name>
    <dbReference type="NCBI Taxonomy" id="294"/>
    <lineage>
        <taxon>Bacteria</taxon>
        <taxon>Pseudomonadati</taxon>
        <taxon>Pseudomonadota</taxon>
        <taxon>Gammaproteobacteria</taxon>
        <taxon>Pseudomonadales</taxon>
        <taxon>Pseudomonadaceae</taxon>
        <taxon>Pseudomonas</taxon>
    </lineage>
</organism>
<dbReference type="RefSeq" id="WP_150601745.1">
    <property type="nucleotide sequence ID" value="NZ_CABVHX010000002.1"/>
</dbReference>
<dbReference type="EMBL" id="CABVHX010000002">
    <property type="protein sequence ID" value="VVN76632.1"/>
    <property type="molecule type" value="Genomic_DNA"/>
</dbReference>
<reference evidence="2 3" key="1">
    <citation type="submission" date="2019-09" db="EMBL/GenBank/DDBJ databases">
        <authorList>
            <person name="Chandra G."/>
            <person name="Truman W A."/>
        </authorList>
    </citation>
    <scope>NUCLEOTIDE SEQUENCE [LARGE SCALE GENOMIC DNA]</scope>
    <source>
        <strain evidence="2">PS718</strain>
    </source>
</reference>
<feature type="domain" description="Dermonecrotic toxin N-terminal" evidence="1">
    <location>
        <begin position="704"/>
        <end position="981"/>
    </location>
</feature>
<evidence type="ECO:0000313" key="3">
    <source>
        <dbReference type="Proteomes" id="UP000325375"/>
    </source>
</evidence>
<feature type="domain" description="Dermonecrotic toxin N-terminal" evidence="1">
    <location>
        <begin position="52"/>
        <end position="279"/>
    </location>
</feature>
<proteinExistence type="predicted"/>
<evidence type="ECO:0000259" key="1">
    <source>
        <dbReference type="Pfam" id="PF20178"/>
    </source>
</evidence>
<gene>
    <name evidence="2" type="ORF">PS718_00784</name>
</gene>
<sequence>MDVSLQLTMPEPASVLLPAFKPSARLPDESLAISAMSRWRQSREGLREMLAATPGMRDTLNHRFKEVLDLDGERTGLLFPATDLLPERFISFTNVCAFALQYPQVEKDLNQQCRVSGLPQTHPLQALQPEQWFERLKMLGMQQAHAQRWRAFWDSRAPGTAVSRREHVQQLYRLHFEACAHLAYAHKTLSAEQLKLLQLVIDPPPGALMMNAQPVYTEQLAMVLKDERKVRLSGAWVIRAGADADAAPLLYLPCRAVAIQAFAQRSDMQAWLLEQSLVPTGLPTDDIRFEYTVNTDMLELGAQDLLAHRQQSQVTLLTTRSRREATLAADGGQSLVQVDRVDQQRSHDELIAAPPSPRPPLPPVDVDDEADEQALFGSLFADIPWPLRQAALNRQREALEARMADVGESPGLQSFKDSLKAVESAEQAGDEAATALLYRARTSDLQTFQREFTALHAAHKAGLQAECALQQALGQLDEDDCNRLRTVLDALPVAGSDTVVASITLTMSTDVAGQTTLTKQELPGVWVVTQAAVLRDPTCACSLLLYWPGTGGGLQRYAGLGELARQVFKIDPADRTLTLQLKQIRDDVLVHGLNQLTSEFEEQAAMLRQRHAASTDAGALGEALDSLRTKTLARLQVPVHAARSLAFAHLLEQSRSATLVSHLPDWLKTMAEADRLTLKKLIEAYMAAMGRSHEIMTLLLEPRDDFTRKRLHARLSKDFALTGSVRVELDLPDTTKWQSQFYPAPGAPMTPEKLVLVPSAARSKMSLEELAQTNIDNTPSMQLEPLALRLAFMKVEVSTREEAERLRLTSGITLDYLKQVLPELNLPHAYEQLIRDTFNGPLTESAFARAHRRECLVEPWRLMLRLQGECARLQRHIGSDDLLTLNIAIDANTAQAWRTDGKRVVLLPAYLSAGGKDTPYQLSVALSGVTFIQEQVSGVTLLYLPDSPDGQFLRRYDSLEAARKGLFNLSVVDKWNKYLAGRALQGNVRAHENRLNQAWANRYDAMIGVGLSWPATTSLSEHLLDAHMGRLIEAHRGTSRSNDALYLERYALKGPRAFNYIKMAVGLVPFVGTVLSLYDAWTAANQAVAAFLRGEIGDGLSELRSVLTSLIDAAMDLLPGEMPSSTLSRTARQLTRTRQLRRLARHASALKGTSQREARQVVQRFKDYEYELPISLAGLQPATHGLYRGIYRHADGDFIVRQGRIFEVQRSQDSRNWRLVGNSRKTYKQPIALDESGQWDTWFGVYGTTFEGGGLGGGQVLGHMADALDPLWPQAIRQQLPRWWVDHAFRRHHRLAQAAEGLGDQIQARNTVSNAAINRYNDAAAKDRPALVAAAETACLGDIELAKRAFQTLDELIPLTSGNKKQEARLFRSKTAWQLTDRYHRVASYTSRSVLPITNKIDELTQALNNLPGNNLAPRIALFEEIRLLRLQYLSKLDRLEKLKIELNLWNERIQVRADKLDLASDVNEINSKHSDASLLYLRTSQRLETVKRYGRADDVSWFYLLGQAHELRIDVDRALYTQYILPTLTATPAQRSRILQNCVDLYSRFRLEMNIWTHRYPQHFHLDQVEPLLNGIEQLGERARRGIIAPAQAAPAGQSAQRVFTTADNQLLYGVERWEPTTQTRQYVSTGRGGHEEIWQQGNDGQFRLLNPRPVEQQAPANLQLPALLTEARQRLATLPAYQTRVQAYAEQNMLPVNLEHMLVSEAAELTRRADRIAASAPQEPVIEQLRDQAAQLITSGRAMRTRQSLVSRDPTDGMLLDLISENAVEIRRNTAIRNLGRRDGRTDYMQEYEVWNMTSEPAGLLWYAHFHYRSATPVFGTFEKAHLKLPEHRFLTHADDATLPYANIGRQSAVLEHFQALAN</sequence>
<name>A0A5E7ABF0_PSEFL</name>